<keyword evidence="2 6" id="KW-0547">Nucleotide-binding</keyword>
<reference evidence="7 8" key="1">
    <citation type="submission" date="2008-09" db="EMBL/GenBank/DDBJ databases">
        <authorList>
            <person name="Fulton L."/>
            <person name="Clifton S."/>
            <person name="Fulton B."/>
            <person name="Xu J."/>
            <person name="Minx P."/>
            <person name="Pepin K.H."/>
            <person name="Johnson M."/>
            <person name="Thiruvilangam P."/>
            <person name="Bhonagiri V."/>
            <person name="Nash W.E."/>
            <person name="Mardis E.R."/>
            <person name="Wilson R.K."/>
        </authorList>
    </citation>
    <scope>NUCLEOTIDE SEQUENCE [LARGE SCALE GENOMIC DNA]</scope>
    <source>
        <strain evidence="7 8">DSM 13275</strain>
    </source>
</reference>
<sequence length="355" mass="37696">MNDKGVFKMAKVSGADIGIDLGTANVLVYVSGKGIVLEEPSVVAIDNKTNEILAVGKEAKRMIGRTPANISAIRPLRDGVISDYNTTEKMLKYFVEKIVEKKGFGKIVMPRIMVCVPTGVTEVEKRAVEDATKQAGAREVYVIEEPIAAAIGAGIEIGEPSGNMIIDIGGGTVDIAVISLGGAVVSDSIKMGGDKFDDAITKYMKKQHNLIIGERTAEKVKMEIGSAFKREEEKFMKVTGRNQITGLPCTVEISSAETLEALDECVEQIVVTTHSVLEKTPPELAADISESGIVMTGGGSLLYGLDKKIEQRTGIKVRIADNPLSCVATGTGAALSSLDVLKTGGSFKSMPSEDK</sequence>
<comment type="function">
    <text evidence="6">Forms membrane-associated dynamic filaments that are essential for cell shape determination. Acts by regulating cell wall synthesis and cell elongation, and thus cell shape. A feedback loop between cell geometry and MreB localization may maintain elongated cell shape by targeting cell wall growth to regions of negative cell wall curvature.</text>
</comment>
<dbReference type="NCBIfam" id="NF010539">
    <property type="entry name" value="PRK13927.1"/>
    <property type="match status" value="1"/>
</dbReference>
<comment type="caution">
    <text evidence="7">The sequence shown here is derived from an EMBL/GenBank/DDBJ whole genome shotgun (WGS) entry which is preliminary data.</text>
</comment>
<name>B6FVX3_PEPHT</name>
<dbReference type="AlphaFoldDB" id="B6FVX3"/>
<keyword evidence="8" id="KW-1185">Reference proteome</keyword>
<organism evidence="7 8">
    <name type="scientific">Peptacetobacter hiranonis (strain DSM 13275 / JCM 10541 / KCTC 15199 / TO-931)</name>
    <name type="common">Clostridium hiranonis</name>
    <dbReference type="NCBI Taxonomy" id="500633"/>
    <lineage>
        <taxon>Bacteria</taxon>
        <taxon>Bacillati</taxon>
        <taxon>Bacillota</taxon>
        <taxon>Clostridia</taxon>
        <taxon>Peptostreptococcales</taxon>
        <taxon>Peptostreptococcaceae</taxon>
        <taxon>Peptacetobacter</taxon>
    </lineage>
</organism>
<dbReference type="InterPro" id="IPR004753">
    <property type="entry name" value="MreB"/>
</dbReference>
<dbReference type="GO" id="GO:0008360">
    <property type="term" value="P:regulation of cell shape"/>
    <property type="evidence" value="ECO:0007669"/>
    <property type="project" value="UniProtKB-UniRule"/>
</dbReference>
<feature type="binding site" evidence="6">
    <location>
        <begin position="23"/>
        <end position="25"/>
    </location>
    <ligand>
        <name>ATP</name>
        <dbReference type="ChEBI" id="CHEBI:30616"/>
    </ligand>
</feature>
<evidence type="ECO:0000256" key="1">
    <source>
        <dbReference type="ARBA" id="ARBA00022490"/>
    </source>
</evidence>
<dbReference type="NCBIfam" id="TIGR00904">
    <property type="entry name" value="mreB"/>
    <property type="match status" value="1"/>
</dbReference>
<dbReference type="GO" id="GO:0005524">
    <property type="term" value="F:ATP binding"/>
    <property type="evidence" value="ECO:0007669"/>
    <property type="project" value="UniProtKB-KW"/>
</dbReference>
<dbReference type="PANTHER" id="PTHR42749:SF1">
    <property type="entry name" value="CELL SHAPE-DETERMINING PROTEIN MREB"/>
    <property type="match status" value="1"/>
</dbReference>
<dbReference type="SUPFAM" id="SSF53067">
    <property type="entry name" value="Actin-like ATPase domain"/>
    <property type="match status" value="2"/>
</dbReference>
<evidence type="ECO:0000256" key="4">
    <source>
        <dbReference type="ARBA" id="ARBA00022960"/>
    </source>
</evidence>
<evidence type="ECO:0000256" key="2">
    <source>
        <dbReference type="ARBA" id="ARBA00022741"/>
    </source>
</evidence>
<dbReference type="eggNOG" id="COG1077">
    <property type="taxonomic scope" value="Bacteria"/>
</dbReference>
<reference evidence="7 8" key="2">
    <citation type="submission" date="2008-10" db="EMBL/GenBank/DDBJ databases">
        <title>Draft genome sequence of Clostridium hiranonis (DSM 13275).</title>
        <authorList>
            <person name="Sudarsanam P."/>
            <person name="Ley R."/>
            <person name="Guruge J."/>
            <person name="Turnbaugh P.J."/>
            <person name="Mahowald M."/>
            <person name="Liep D."/>
            <person name="Gordon J."/>
        </authorList>
    </citation>
    <scope>NUCLEOTIDE SEQUENCE [LARGE SCALE GENOMIC DNA]</scope>
    <source>
        <strain evidence="7 8">DSM 13275</strain>
    </source>
</reference>
<dbReference type="InterPro" id="IPR043129">
    <property type="entry name" value="ATPase_NBD"/>
</dbReference>
<dbReference type="STRING" id="500633.CLOHIR_00022"/>
<dbReference type="PANTHER" id="PTHR42749">
    <property type="entry name" value="CELL SHAPE-DETERMINING PROTEIN MREB"/>
    <property type="match status" value="1"/>
</dbReference>
<dbReference type="GO" id="GO:0005737">
    <property type="term" value="C:cytoplasm"/>
    <property type="evidence" value="ECO:0007669"/>
    <property type="project" value="UniProtKB-SubCell"/>
</dbReference>
<keyword evidence="1 6" id="KW-0963">Cytoplasm</keyword>
<evidence type="ECO:0000256" key="3">
    <source>
        <dbReference type="ARBA" id="ARBA00022840"/>
    </source>
</evidence>
<proteinExistence type="inferred from homology"/>
<evidence type="ECO:0000256" key="6">
    <source>
        <dbReference type="HAMAP-Rule" id="MF_02207"/>
    </source>
</evidence>
<protein>
    <recommendedName>
        <fullName evidence="6">Cell shape-determining protein MreB</fullName>
    </recommendedName>
</protein>
<gene>
    <name evidence="6" type="primary">mreB</name>
    <name evidence="7" type="ORF">CLOHIR_00022</name>
</gene>
<accession>B6FVX3</accession>
<feature type="binding site" evidence="6">
    <location>
        <begin position="298"/>
        <end position="301"/>
    </location>
    <ligand>
        <name>ATP</name>
        <dbReference type="ChEBI" id="CHEBI:30616"/>
    </ligand>
</feature>
<comment type="subcellular location">
    <subcellularLocation>
        <location evidence="6">Cytoplasm</location>
    </subcellularLocation>
    <text evidence="6">Membrane-associated.</text>
</comment>
<evidence type="ECO:0000313" key="7">
    <source>
        <dbReference type="EMBL" id="EEA86319.1"/>
    </source>
</evidence>
<dbReference type="InterPro" id="IPR056546">
    <property type="entry name" value="MreB_MamK-like"/>
</dbReference>
<feature type="binding site" evidence="6">
    <location>
        <begin position="170"/>
        <end position="172"/>
    </location>
    <ligand>
        <name>ATP</name>
        <dbReference type="ChEBI" id="CHEBI:30616"/>
    </ligand>
</feature>
<comment type="similarity">
    <text evidence="5 6">Belongs to the FtsA/MreB family.</text>
</comment>
<dbReference type="GO" id="GO:0000902">
    <property type="term" value="P:cell morphogenesis"/>
    <property type="evidence" value="ECO:0007669"/>
    <property type="project" value="InterPro"/>
</dbReference>
<keyword evidence="3 6" id="KW-0067">ATP-binding</keyword>
<dbReference type="CDD" id="cd10225">
    <property type="entry name" value="ASKHA_NBD_MreB-like"/>
    <property type="match status" value="1"/>
</dbReference>
<evidence type="ECO:0000313" key="8">
    <source>
        <dbReference type="Proteomes" id="UP000003178"/>
    </source>
</evidence>
<feature type="binding site" evidence="6">
    <location>
        <begin position="218"/>
        <end position="221"/>
    </location>
    <ligand>
        <name>ATP</name>
        <dbReference type="ChEBI" id="CHEBI:30616"/>
    </ligand>
</feature>
<dbReference type="EMBL" id="ABWP01000002">
    <property type="protein sequence ID" value="EEA86319.1"/>
    <property type="molecule type" value="Genomic_DNA"/>
</dbReference>
<evidence type="ECO:0000256" key="5">
    <source>
        <dbReference type="ARBA" id="ARBA00023458"/>
    </source>
</evidence>
<dbReference type="Proteomes" id="UP000003178">
    <property type="component" value="Unassembled WGS sequence"/>
</dbReference>
<comment type="subunit">
    <text evidence="6">Forms polymers.</text>
</comment>
<dbReference type="PRINTS" id="PR01652">
    <property type="entry name" value="SHAPEPROTEIN"/>
</dbReference>
<dbReference type="HOGENOM" id="CLU_052037_0_0_9"/>
<dbReference type="Pfam" id="PF06723">
    <property type="entry name" value="MreB_Mbl"/>
    <property type="match status" value="1"/>
</dbReference>
<dbReference type="HAMAP" id="MF_02207">
    <property type="entry name" value="MreB"/>
    <property type="match status" value="1"/>
</dbReference>
<dbReference type="Gene3D" id="3.30.420.40">
    <property type="match status" value="2"/>
</dbReference>
<keyword evidence="4 6" id="KW-0133">Cell shape</keyword>